<proteinExistence type="predicted"/>
<feature type="non-terminal residue" evidence="3">
    <location>
        <position position="116"/>
    </location>
</feature>
<comment type="caution">
    <text evidence="3">The sequence shown here is derived from an EMBL/GenBank/DDBJ whole genome shotgun (WGS) entry which is preliminary data.</text>
</comment>
<evidence type="ECO:0000313" key="3">
    <source>
        <dbReference type="EMBL" id="KNG91737.1"/>
    </source>
</evidence>
<keyword evidence="2" id="KW-0964">Secreted</keyword>
<dbReference type="SUPFAM" id="SSF51120">
    <property type="entry name" value="beta-Roll"/>
    <property type="match status" value="1"/>
</dbReference>
<dbReference type="AlphaFoldDB" id="A0A0L1JJ51"/>
<dbReference type="STRING" id="1317121.ATO11_21095"/>
<dbReference type="Pfam" id="PF00353">
    <property type="entry name" value="HemolysinCabind"/>
    <property type="match status" value="1"/>
</dbReference>
<dbReference type="Proteomes" id="UP000036938">
    <property type="component" value="Unassembled WGS sequence"/>
</dbReference>
<sequence>MGAAASTEMQMADLAPVFEQLDSATDTLLTILDERGVTEEGDLMQPLDRLQTFGVGSSNIRGGAGADGLNAGGGNDTVNGLLGDDILQGGYGNDIVNGGDGNDIIDGGHGEDVLRG</sequence>
<keyword evidence="4" id="KW-1185">Reference proteome</keyword>
<dbReference type="EMBL" id="AQQZ01000053">
    <property type="protein sequence ID" value="KNG91737.1"/>
    <property type="molecule type" value="Genomic_DNA"/>
</dbReference>
<dbReference type="GO" id="GO:0005576">
    <property type="term" value="C:extracellular region"/>
    <property type="evidence" value="ECO:0007669"/>
    <property type="project" value="UniProtKB-SubCell"/>
</dbReference>
<organism evidence="3 4">
    <name type="scientific">Pseudaestuariivita atlantica</name>
    <dbReference type="NCBI Taxonomy" id="1317121"/>
    <lineage>
        <taxon>Bacteria</taxon>
        <taxon>Pseudomonadati</taxon>
        <taxon>Pseudomonadota</taxon>
        <taxon>Alphaproteobacteria</taxon>
        <taxon>Rhodobacterales</taxon>
        <taxon>Paracoccaceae</taxon>
        <taxon>Pseudaestuariivita</taxon>
    </lineage>
</organism>
<reference evidence="3 4" key="1">
    <citation type="journal article" date="2015" name="Int. J. Syst. Evol. Microbiol.">
        <title>Aestuariivita atlantica sp. nov., isolated from deep sea sediment of the Atlantic Ocean.</title>
        <authorList>
            <person name="Li G."/>
            <person name="Lai Q."/>
            <person name="Du Y."/>
            <person name="Liu X."/>
            <person name="Sun F."/>
            <person name="Shao Z."/>
        </authorList>
    </citation>
    <scope>NUCLEOTIDE SEQUENCE [LARGE SCALE GENOMIC DNA]</scope>
    <source>
        <strain evidence="3 4">22II-S11-z3</strain>
    </source>
</reference>
<dbReference type="GO" id="GO:0005509">
    <property type="term" value="F:calcium ion binding"/>
    <property type="evidence" value="ECO:0007669"/>
    <property type="project" value="InterPro"/>
</dbReference>
<dbReference type="PANTHER" id="PTHR38340">
    <property type="entry name" value="S-LAYER PROTEIN"/>
    <property type="match status" value="1"/>
</dbReference>
<protein>
    <recommendedName>
        <fullName evidence="5">Calcium-binding protein</fullName>
    </recommendedName>
</protein>
<dbReference type="PANTHER" id="PTHR38340:SF1">
    <property type="entry name" value="S-LAYER PROTEIN"/>
    <property type="match status" value="1"/>
</dbReference>
<evidence type="ECO:0000256" key="1">
    <source>
        <dbReference type="ARBA" id="ARBA00004613"/>
    </source>
</evidence>
<name>A0A0L1JJ51_9RHOB</name>
<dbReference type="InterPro" id="IPR011049">
    <property type="entry name" value="Serralysin-like_metalloprot_C"/>
</dbReference>
<accession>A0A0L1JJ51</accession>
<evidence type="ECO:0000256" key="2">
    <source>
        <dbReference type="ARBA" id="ARBA00022525"/>
    </source>
</evidence>
<gene>
    <name evidence="3" type="ORF">ATO11_21095</name>
</gene>
<dbReference type="InterPro" id="IPR050557">
    <property type="entry name" value="RTX_toxin/Mannuronan_C5-epim"/>
</dbReference>
<dbReference type="InterPro" id="IPR001343">
    <property type="entry name" value="Hemolysn_Ca-bd"/>
</dbReference>
<dbReference type="PRINTS" id="PR00313">
    <property type="entry name" value="CABNDNGRPT"/>
</dbReference>
<evidence type="ECO:0008006" key="5">
    <source>
        <dbReference type="Google" id="ProtNLM"/>
    </source>
</evidence>
<dbReference type="Gene3D" id="2.150.10.10">
    <property type="entry name" value="Serralysin-like metalloprotease, C-terminal"/>
    <property type="match status" value="1"/>
</dbReference>
<evidence type="ECO:0000313" key="4">
    <source>
        <dbReference type="Proteomes" id="UP000036938"/>
    </source>
</evidence>
<comment type="subcellular location">
    <subcellularLocation>
        <location evidence="1">Secreted</location>
    </subcellularLocation>
</comment>